<dbReference type="EMBL" id="AP019835">
    <property type="protein sequence ID" value="BBM50131.1"/>
    <property type="molecule type" value="Genomic_DNA"/>
</dbReference>
<reference evidence="13 17" key="3">
    <citation type="submission" date="2019-07" db="EMBL/GenBank/DDBJ databases">
        <title>Complete Genome Sequence of Leptotrichia wadei Strain JMUB3933.</title>
        <authorList>
            <person name="Watanabe S."/>
            <person name="Cui L."/>
        </authorList>
    </citation>
    <scope>NUCLEOTIDE SEQUENCE [LARGE SCALE GENOMIC DNA]</scope>
    <source>
        <strain evidence="13 17">JMUB3933</strain>
    </source>
</reference>
<dbReference type="InterPro" id="IPR046938">
    <property type="entry name" value="DNA_clamp_sf"/>
</dbReference>
<dbReference type="GO" id="GO:0005737">
    <property type="term" value="C:cytoplasm"/>
    <property type="evidence" value="ECO:0007669"/>
    <property type="project" value="UniProtKB-SubCell"/>
</dbReference>
<evidence type="ECO:0000313" key="14">
    <source>
        <dbReference type="EMBL" id="BBM50131.1"/>
    </source>
</evidence>
<dbReference type="PATRIC" id="fig|157687.3.peg.1137"/>
<dbReference type="GO" id="GO:0008408">
    <property type="term" value="F:3'-5' exonuclease activity"/>
    <property type="evidence" value="ECO:0007669"/>
    <property type="project" value="InterPro"/>
</dbReference>
<keyword evidence="6 9" id="KW-0235">DNA replication</keyword>
<evidence type="ECO:0000256" key="7">
    <source>
        <dbReference type="ARBA" id="ARBA00022932"/>
    </source>
</evidence>
<dbReference type="RefSeq" id="WP_060917891.1">
    <property type="nucleotide sequence ID" value="NZ_AP019834.1"/>
</dbReference>
<dbReference type="SMART" id="SM00480">
    <property type="entry name" value="POL3Bc"/>
    <property type="match status" value="1"/>
</dbReference>
<evidence type="ECO:0000256" key="5">
    <source>
        <dbReference type="ARBA" id="ARBA00022695"/>
    </source>
</evidence>
<evidence type="ECO:0000256" key="1">
    <source>
        <dbReference type="ARBA" id="ARBA00004496"/>
    </source>
</evidence>
<evidence type="ECO:0000259" key="11">
    <source>
        <dbReference type="Pfam" id="PF02767"/>
    </source>
</evidence>
<keyword evidence="4 9" id="KW-0808">Transferase</keyword>
<comment type="function">
    <text evidence="9">Confers DNA tethering and processivity to DNA polymerases and other proteins. Acts as a clamp, forming a ring around DNA (a reaction catalyzed by the clamp-loading complex) which diffuses in an ATP-independent manner freely and bidirectionally along dsDNA. Initially characterized for its ability to contact the catalytic subunit of DNA polymerase III (Pol III), a complex, multichain enzyme responsible for most of the replicative synthesis in bacteria; Pol III exhibits 3'-5' exonuclease proofreading activity. The beta chain is required for initiation of replication as well as for processivity of DNA replication.</text>
</comment>
<evidence type="ECO:0000256" key="9">
    <source>
        <dbReference type="PIRNR" id="PIRNR000804"/>
    </source>
</evidence>
<accession>A0A134ACL8</accession>
<dbReference type="Pfam" id="PF02768">
    <property type="entry name" value="DNA_pol3_beta_3"/>
    <property type="match status" value="1"/>
</dbReference>
<dbReference type="Pfam" id="PF00712">
    <property type="entry name" value="DNA_pol3_beta"/>
    <property type="match status" value="1"/>
</dbReference>
<dbReference type="SUPFAM" id="SSF55979">
    <property type="entry name" value="DNA clamp"/>
    <property type="match status" value="3"/>
</dbReference>
<evidence type="ECO:0000259" key="10">
    <source>
        <dbReference type="Pfam" id="PF00712"/>
    </source>
</evidence>
<reference evidence="16" key="1">
    <citation type="submission" date="2016-01" db="EMBL/GenBank/DDBJ databases">
        <authorList>
            <person name="Mitreva M."/>
            <person name="Pepin K.H."/>
            <person name="Mihindukulasuriya K.A."/>
            <person name="Fulton R."/>
            <person name="Fronick C."/>
            <person name="O'Laughlin M."/>
            <person name="Miner T."/>
            <person name="Herter B."/>
            <person name="Rosa B.A."/>
            <person name="Cordes M."/>
            <person name="Tomlinson C."/>
            <person name="Wollam A."/>
            <person name="Palsikar V.B."/>
            <person name="Mardis E.R."/>
            <person name="Wilson R.K."/>
        </authorList>
    </citation>
    <scope>NUCLEOTIDE SEQUENCE [LARGE SCALE GENOMIC DNA]</scope>
    <source>
        <strain evidence="16">KA00185</strain>
    </source>
</reference>
<comment type="similarity">
    <text evidence="2 9">Belongs to the beta sliding clamp family.</text>
</comment>
<dbReference type="InterPro" id="IPR001001">
    <property type="entry name" value="DNA_polIII_beta"/>
</dbReference>
<evidence type="ECO:0000256" key="3">
    <source>
        <dbReference type="ARBA" id="ARBA00022490"/>
    </source>
</evidence>
<dbReference type="InterPro" id="IPR022637">
    <property type="entry name" value="DNA_polIII_beta_cen"/>
</dbReference>
<proteinExistence type="inferred from homology"/>
<organism evidence="15 16">
    <name type="scientific">Leptotrichia wadei</name>
    <dbReference type="NCBI Taxonomy" id="157687"/>
    <lineage>
        <taxon>Bacteria</taxon>
        <taxon>Fusobacteriati</taxon>
        <taxon>Fusobacteriota</taxon>
        <taxon>Fusobacteriia</taxon>
        <taxon>Fusobacteriales</taxon>
        <taxon>Leptotrichiaceae</taxon>
        <taxon>Leptotrichia</taxon>
    </lineage>
</organism>
<dbReference type="Gene3D" id="3.70.10.10">
    <property type="match status" value="1"/>
</dbReference>
<dbReference type="PANTHER" id="PTHR30478:SF0">
    <property type="entry name" value="BETA SLIDING CLAMP"/>
    <property type="match status" value="1"/>
</dbReference>
<evidence type="ECO:0000313" key="17">
    <source>
        <dbReference type="Proteomes" id="UP000321397"/>
    </source>
</evidence>
<dbReference type="PIRSF" id="PIRSF000804">
    <property type="entry name" value="DNA_pol_III_b"/>
    <property type="match status" value="1"/>
</dbReference>
<sequence length="375" mass="42563">MLHIIVDRKSLLRAMTIVENAVTENKIREVLSGIYIETQGEKAILRGTDLELSINTEIEAQVKEDGKIVIKHKLIEEFLKQISDDKITLIEKSGKLIIQAGSTNTEFSLYNVENFPVQSKLENGVEYVFEKGKLLSNIENVKISASPNPENLAVNCIRVEIEENKLKLISSDTYRLTYIEEDLEDSQKNKENLSLSIPLKTIDGLVKIMRLIDEEKITLKSDGSKVFFKFSSVEILTRTIDLQFPDYKSILNNSQHNKKILLNTKDFLSVLKRTAIFVRDNKESKNGGIFLFSNNKLLLTGTSENAQIKEEIVTIQEGEDLRISLNVKFLLDYISTIEGKVTVLELLNDKSSVIVKDEDNDKSLYFTMPLAIRGN</sequence>
<feature type="domain" description="DNA polymerase III beta sliding clamp N-terminal" evidence="10">
    <location>
        <begin position="3"/>
        <end position="117"/>
    </location>
</feature>
<dbReference type="NCBIfam" id="TIGR00663">
    <property type="entry name" value="dnan"/>
    <property type="match status" value="1"/>
</dbReference>
<protein>
    <recommendedName>
        <fullName evidence="9">Beta sliding clamp</fullName>
    </recommendedName>
</protein>
<dbReference type="EMBL" id="LSDD01000089">
    <property type="protein sequence ID" value="KXB65463.1"/>
    <property type="molecule type" value="Genomic_DNA"/>
</dbReference>
<keyword evidence="3 9" id="KW-0963">Cytoplasm</keyword>
<dbReference type="PANTHER" id="PTHR30478">
    <property type="entry name" value="DNA POLYMERASE III SUBUNIT BETA"/>
    <property type="match status" value="1"/>
</dbReference>
<reference evidence="15" key="2">
    <citation type="submission" date="2016-01" db="EMBL/GenBank/DDBJ databases">
        <authorList>
            <person name="Oliw E.H."/>
        </authorList>
    </citation>
    <scope>NUCLEOTIDE SEQUENCE [LARGE SCALE GENOMIC DNA]</scope>
    <source>
        <strain evidence="15">KA00185</strain>
    </source>
</reference>
<dbReference type="EMBL" id="AP019834">
    <property type="protein sequence ID" value="BBM47827.1"/>
    <property type="molecule type" value="Genomic_DNA"/>
</dbReference>
<dbReference type="GO" id="GO:0006271">
    <property type="term" value="P:DNA strand elongation involved in DNA replication"/>
    <property type="evidence" value="ECO:0007669"/>
    <property type="project" value="TreeGrafter"/>
</dbReference>
<keyword evidence="8" id="KW-0238">DNA-binding</keyword>
<feature type="domain" description="DNA polymerase III beta sliding clamp central" evidence="11">
    <location>
        <begin position="133"/>
        <end position="246"/>
    </location>
</feature>
<keyword evidence="5 9" id="KW-0548">Nucleotidyltransferase</keyword>
<evidence type="ECO:0000313" key="15">
    <source>
        <dbReference type="EMBL" id="KXB65463.1"/>
    </source>
</evidence>
<comment type="subcellular location">
    <subcellularLocation>
        <location evidence="1 9">Cytoplasm</location>
    </subcellularLocation>
</comment>
<dbReference type="CDD" id="cd00140">
    <property type="entry name" value="beta_clamp"/>
    <property type="match status" value="1"/>
</dbReference>
<dbReference type="InterPro" id="IPR022635">
    <property type="entry name" value="DNA_polIII_beta_C"/>
</dbReference>
<evidence type="ECO:0000313" key="13">
    <source>
        <dbReference type="EMBL" id="BBM47827.1"/>
    </source>
</evidence>
<evidence type="ECO:0000256" key="8">
    <source>
        <dbReference type="ARBA" id="ARBA00023125"/>
    </source>
</evidence>
<evidence type="ECO:0000313" key="18">
    <source>
        <dbReference type="Proteomes" id="UP000321501"/>
    </source>
</evidence>
<evidence type="ECO:0000256" key="6">
    <source>
        <dbReference type="ARBA" id="ARBA00022705"/>
    </source>
</evidence>
<dbReference type="GO" id="GO:0003887">
    <property type="term" value="F:DNA-directed DNA polymerase activity"/>
    <property type="evidence" value="ECO:0007669"/>
    <property type="project" value="UniProtKB-UniRule"/>
</dbReference>
<reference evidence="14 18" key="4">
    <citation type="submission" date="2019-07" db="EMBL/GenBank/DDBJ databases">
        <title>Complete Genome Sequence of Leptotrichia wadei Strain JMUB3934.</title>
        <authorList>
            <person name="Watanabe S."/>
            <person name="Cui L."/>
        </authorList>
    </citation>
    <scope>NUCLEOTIDE SEQUENCE [LARGE SCALE GENOMIC DNA]</scope>
    <source>
        <strain evidence="14 18">JMUB3934</strain>
    </source>
</reference>
<feature type="domain" description="DNA polymerase III beta sliding clamp C-terminal" evidence="12">
    <location>
        <begin position="255"/>
        <end position="370"/>
    </location>
</feature>
<dbReference type="Proteomes" id="UP000321501">
    <property type="component" value="Chromosome"/>
</dbReference>
<dbReference type="Gene3D" id="3.10.150.10">
    <property type="entry name" value="DNA Polymerase III, subunit A, domain 2"/>
    <property type="match status" value="1"/>
</dbReference>
<dbReference type="Proteomes" id="UP000321397">
    <property type="component" value="Chromosome"/>
</dbReference>
<dbReference type="STRING" id="157687.HMPREF3180_01142"/>
<name>A0A134ACL8_9FUSO</name>
<dbReference type="AlphaFoldDB" id="A0A134ACL8"/>
<evidence type="ECO:0000256" key="2">
    <source>
        <dbReference type="ARBA" id="ARBA00010752"/>
    </source>
</evidence>
<evidence type="ECO:0000259" key="12">
    <source>
        <dbReference type="Pfam" id="PF02768"/>
    </source>
</evidence>
<dbReference type="GO" id="GO:0009360">
    <property type="term" value="C:DNA polymerase III complex"/>
    <property type="evidence" value="ECO:0007669"/>
    <property type="project" value="InterPro"/>
</dbReference>
<keyword evidence="7 9" id="KW-0239">DNA-directed DNA polymerase</keyword>
<dbReference type="GO" id="GO:0003677">
    <property type="term" value="F:DNA binding"/>
    <property type="evidence" value="ECO:0007669"/>
    <property type="project" value="UniProtKB-UniRule"/>
</dbReference>
<dbReference type="Proteomes" id="UP000070483">
    <property type="component" value="Unassembled WGS sequence"/>
</dbReference>
<gene>
    <name evidence="15" type="ORF">HMPREF3180_01142</name>
    <name evidence="13" type="ORF">JMUB3933_1328</name>
    <name evidence="14" type="ORF">JMUB3934_1428</name>
</gene>
<keyword evidence="16" id="KW-1185">Reference proteome</keyword>
<comment type="subunit">
    <text evidence="9">Forms a ring-shaped head-to-tail homodimer around DNA.</text>
</comment>
<dbReference type="InterPro" id="IPR022634">
    <property type="entry name" value="DNA_polIII_beta_N"/>
</dbReference>
<evidence type="ECO:0000256" key="4">
    <source>
        <dbReference type="ARBA" id="ARBA00022679"/>
    </source>
</evidence>
<evidence type="ECO:0000313" key="16">
    <source>
        <dbReference type="Proteomes" id="UP000070483"/>
    </source>
</evidence>
<dbReference type="Pfam" id="PF02767">
    <property type="entry name" value="DNA_pol3_beta_2"/>
    <property type="match status" value="1"/>
</dbReference>
<dbReference type="OrthoDB" id="8421503at2"/>